<evidence type="ECO:0000313" key="2">
    <source>
        <dbReference type="Proteomes" id="UP000051733"/>
    </source>
</evidence>
<comment type="caution">
    <text evidence="1">The sequence shown here is derived from an EMBL/GenBank/DDBJ whole genome shotgun (WGS) entry which is preliminary data.</text>
</comment>
<gene>
    <name evidence="1" type="ORF">FC26_GL000953</name>
</gene>
<sequence>MDNLKIEVTIDDTPVSQQTLDQVQALRIKHVLHEMKALGAPVNLSDSAIDYLPYPEAKQRLLDLKAQYSLPQFKQLYAEPLATADHFWHQVAEQSDGRDHLQEGQVKLHVEGISMPQLQAVLGSELGSDFAARINPEHFYSDGSLTAGQHIIETFGCFGEPTEMNLYVEQGDFKPVVPDPTYPIQMNGYVALSSDNDDLGQGWRAYHQIRPTATGFDAILAAYLPSATPTEIINGHKWHLAVEFSEMIKFAVAQN</sequence>
<reference evidence="1 2" key="1">
    <citation type="journal article" date="2015" name="Genome Announc.">
        <title>Expanding the biotechnology potential of lactobacilli through comparative genomics of 213 strains and associated genera.</title>
        <authorList>
            <person name="Sun Z."/>
            <person name="Harris H.M."/>
            <person name="McCann A."/>
            <person name="Guo C."/>
            <person name="Argimon S."/>
            <person name="Zhang W."/>
            <person name="Yang X."/>
            <person name="Jeffery I.B."/>
            <person name="Cooney J.C."/>
            <person name="Kagawa T.F."/>
            <person name="Liu W."/>
            <person name="Song Y."/>
            <person name="Salvetti E."/>
            <person name="Wrobel A."/>
            <person name="Rasinkangas P."/>
            <person name="Parkhill J."/>
            <person name="Rea M.C."/>
            <person name="O'Sullivan O."/>
            <person name="Ritari J."/>
            <person name="Douillard F.P."/>
            <person name="Paul Ross R."/>
            <person name="Yang R."/>
            <person name="Briner A.E."/>
            <person name="Felis G.E."/>
            <person name="de Vos W.M."/>
            <person name="Barrangou R."/>
            <person name="Klaenhammer T.R."/>
            <person name="Caufield P.W."/>
            <person name="Cui Y."/>
            <person name="Zhang H."/>
            <person name="O'Toole P.W."/>
        </authorList>
    </citation>
    <scope>NUCLEOTIDE SEQUENCE [LARGE SCALE GENOMIC DNA]</scope>
    <source>
        <strain evidence="1 2">DSM 20634</strain>
    </source>
</reference>
<organism evidence="1 2">
    <name type="scientific">Paucilactobacillus vaccinostercus DSM 20634</name>
    <dbReference type="NCBI Taxonomy" id="1423813"/>
    <lineage>
        <taxon>Bacteria</taxon>
        <taxon>Bacillati</taxon>
        <taxon>Bacillota</taxon>
        <taxon>Bacilli</taxon>
        <taxon>Lactobacillales</taxon>
        <taxon>Lactobacillaceae</taxon>
        <taxon>Paucilactobacillus</taxon>
    </lineage>
</organism>
<accession>A0A0R2ABV0</accession>
<dbReference type="EMBL" id="AYYY01000070">
    <property type="protein sequence ID" value="KRM60316.1"/>
    <property type="molecule type" value="Genomic_DNA"/>
</dbReference>
<name>A0A0R2ABV0_9LACO</name>
<proteinExistence type="predicted"/>
<protein>
    <submittedName>
        <fullName evidence="1">Uncharacterized protein</fullName>
    </submittedName>
</protein>
<evidence type="ECO:0000313" key="1">
    <source>
        <dbReference type="EMBL" id="KRM60316.1"/>
    </source>
</evidence>
<keyword evidence="2" id="KW-1185">Reference proteome</keyword>
<dbReference type="Proteomes" id="UP000051733">
    <property type="component" value="Unassembled WGS sequence"/>
</dbReference>
<dbReference type="OrthoDB" id="2284173at2"/>
<dbReference type="STRING" id="1423813.FC26_GL000953"/>
<dbReference type="RefSeq" id="WP_057781284.1">
    <property type="nucleotide sequence ID" value="NZ_AYYY01000070.1"/>
</dbReference>
<dbReference type="AlphaFoldDB" id="A0A0R2ABV0"/>
<dbReference type="PATRIC" id="fig|1423813.3.peg.977"/>